<dbReference type="EMBL" id="AMQM01005814">
    <property type="status" value="NOT_ANNOTATED_CDS"/>
    <property type="molecule type" value="Genomic_DNA"/>
</dbReference>
<dbReference type="KEGG" id="hro:HELRODRAFT_113661"/>
<name>T1EFU8_HELRO</name>
<dbReference type="HOGENOM" id="CLU_011160_0_0_1"/>
<sequence>MKLLRDASFGAVTFCASRHKNEECGINGLPLTPNSIRILGRFQYLTTLNHKNLSSYLDLIRGKHERVFIVSEYYERNLEDVLKSNPSVKEIIKYTKDILCGLSYLNDHDIIHSFLSLSCLLVSKENRIIICNYGLHHITESGSSVSFPIGYPKYSAPEVLLRQLRHTQKSSLHQQQQQQQQLMSEKEETSSSNANNRNWVEDGCKRDVWSLGIIIFELLLKKKLWSKLSLKEVLRNVFRFLVDRGGCPQLVWDFIRSCLNLRPSERCAMAAVVATVVVAVLSLLLLILFYLVSFRFSSSLLSHHHRTNFNNQDHDNDLLSECDMHQVYNIWKLAGGDVEALFKKSGRISRKAPIINLPCLIMEEGESLGSPFDSSTLFDDHFLLLPLDHARERLSGMDVRAFYPTFEFDRDATSSLVTSTSGCDLKEIVKLPLVIRENDVEYQFHRIIKFKRLLEGYPYQRQRIFKECRVDIPPLYRNFLWAAILKIEGDVRGRYEAIDKETPTPTDRQIEVDIPRCHQYNPLLSSPTGHLKFKRLLKAWVASHPELVYWQGLDSLCAPFLYLNFNDEALAFACLSSFIPKYLHGFFLKDNAHIIQEYLAVFTHLITFHDPILSNHMQSISFIPDLYSIPWFLTMYAHVFPLHKIFHLWDTLLLGNSSFPLCVGVAILKQLRNQLLTFDFNECILLFSDMPEIDMEKCVEDSIQIFCSTPRSVTYRQYDGPPTNQTSTSTQQQPIKTFHLNDYSVKTHLSIDGLTLNELKCEKCARISAEDVINLMEIKQTNNNINNNNVQNNNNKCNNINNKTGSDESHIVILDVRDRQR</sequence>
<dbReference type="FunCoup" id="T1EFU8">
    <property type="interactions" value="1189"/>
</dbReference>
<dbReference type="InterPro" id="IPR035969">
    <property type="entry name" value="Rab-GAP_TBC_sf"/>
</dbReference>
<evidence type="ECO:0000313" key="5">
    <source>
        <dbReference type="EMBL" id="ESN99565.1"/>
    </source>
</evidence>
<dbReference type="CTD" id="20195450"/>
<dbReference type="OrthoDB" id="1668230at2759"/>
<organism evidence="6 7">
    <name type="scientific">Helobdella robusta</name>
    <name type="common">Californian leech</name>
    <dbReference type="NCBI Taxonomy" id="6412"/>
    <lineage>
        <taxon>Eukaryota</taxon>
        <taxon>Metazoa</taxon>
        <taxon>Spiralia</taxon>
        <taxon>Lophotrochozoa</taxon>
        <taxon>Annelida</taxon>
        <taxon>Clitellata</taxon>
        <taxon>Hirudinea</taxon>
        <taxon>Rhynchobdellida</taxon>
        <taxon>Glossiphoniidae</taxon>
        <taxon>Helobdella</taxon>
    </lineage>
</organism>
<dbReference type="InterPro" id="IPR011009">
    <property type="entry name" value="Kinase-like_dom_sf"/>
</dbReference>
<dbReference type="Proteomes" id="UP000015101">
    <property type="component" value="Unassembled WGS sequence"/>
</dbReference>
<gene>
    <name evidence="6" type="primary">20195450</name>
    <name evidence="5" type="ORF">HELRODRAFT_113661</name>
</gene>
<accession>T1EFU8</accession>
<dbReference type="Pfam" id="PF00566">
    <property type="entry name" value="RabGAP-TBC"/>
    <property type="match status" value="1"/>
</dbReference>
<evidence type="ECO:0008006" key="8">
    <source>
        <dbReference type="Google" id="ProtNLM"/>
    </source>
</evidence>
<evidence type="ECO:0000256" key="2">
    <source>
        <dbReference type="SAM" id="Phobius"/>
    </source>
</evidence>
<dbReference type="InterPro" id="IPR000195">
    <property type="entry name" value="Rab-GAP-TBC_dom"/>
</dbReference>
<feature type="transmembrane region" description="Helical" evidence="2">
    <location>
        <begin position="268"/>
        <end position="292"/>
    </location>
</feature>
<dbReference type="Gene3D" id="1.10.472.80">
    <property type="entry name" value="Ypt/Rab-GAP domain of gyp1p, domain 3"/>
    <property type="match status" value="1"/>
</dbReference>
<dbReference type="GO" id="GO:0005524">
    <property type="term" value="F:ATP binding"/>
    <property type="evidence" value="ECO:0007669"/>
    <property type="project" value="InterPro"/>
</dbReference>
<reference evidence="6" key="3">
    <citation type="submission" date="2015-06" db="UniProtKB">
        <authorList>
            <consortium name="EnsemblMetazoa"/>
        </authorList>
    </citation>
    <scope>IDENTIFICATION</scope>
</reference>
<evidence type="ECO:0000256" key="1">
    <source>
        <dbReference type="SAM" id="MobiDB-lite"/>
    </source>
</evidence>
<dbReference type="InterPro" id="IPR000719">
    <property type="entry name" value="Prot_kinase_dom"/>
</dbReference>
<evidence type="ECO:0000313" key="6">
    <source>
        <dbReference type="EnsemblMetazoa" id="HelroP113661"/>
    </source>
</evidence>
<dbReference type="OMA" id="THTDRQI"/>
<feature type="region of interest" description="Disordered" evidence="1">
    <location>
        <begin position="175"/>
        <end position="198"/>
    </location>
</feature>
<reference evidence="5 7" key="2">
    <citation type="journal article" date="2013" name="Nature">
        <title>Insights into bilaterian evolution from three spiralian genomes.</title>
        <authorList>
            <person name="Simakov O."/>
            <person name="Marletaz F."/>
            <person name="Cho S.J."/>
            <person name="Edsinger-Gonzales E."/>
            <person name="Havlak P."/>
            <person name="Hellsten U."/>
            <person name="Kuo D.H."/>
            <person name="Larsson T."/>
            <person name="Lv J."/>
            <person name="Arendt D."/>
            <person name="Savage R."/>
            <person name="Osoegawa K."/>
            <person name="de Jong P."/>
            <person name="Grimwood J."/>
            <person name="Chapman J.A."/>
            <person name="Shapiro H."/>
            <person name="Aerts A."/>
            <person name="Otillar R.P."/>
            <person name="Terry A.Y."/>
            <person name="Boore J.L."/>
            <person name="Grigoriev I.V."/>
            <person name="Lindberg D.R."/>
            <person name="Seaver E.C."/>
            <person name="Weisblat D.A."/>
            <person name="Putnam N.H."/>
            <person name="Rokhsar D.S."/>
        </authorList>
    </citation>
    <scope>NUCLEOTIDE SEQUENCE</scope>
</reference>
<dbReference type="InParanoid" id="T1EFU8"/>
<dbReference type="PROSITE" id="PS50086">
    <property type="entry name" value="TBC_RABGAP"/>
    <property type="match status" value="1"/>
</dbReference>
<dbReference type="SUPFAM" id="SSF56112">
    <property type="entry name" value="Protein kinase-like (PK-like)"/>
    <property type="match status" value="1"/>
</dbReference>
<dbReference type="STRING" id="6412.T1EFU8"/>
<feature type="domain" description="Protein kinase" evidence="3">
    <location>
        <begin position="1"/>
        <end position="278"/>
    </location>
</feature>
<keyword evidence="2" id="KW-1133">Transmembrane helix</keyword>
<dbReference type="SMART" id="SM00164">
    <property type="entry name" value="TBC"/>
    <property type="match status" value="1"/>
</dbReference>
<keyword evidence="7" id="KW-1185">Reference proteome</keyword>
<dbReference type="GO" id="GO:0004672">
    <property type="term" value="F:protein kinase activity"/>
    <property type="evidence" value="ECO:0007669"/>
    <property type="project" value="InterPro"/>
</dbReference>
<evidence type="ECO:0000313" key="7">
    <source>
        <dbReference type="Proteomes" id="UP000015101"/>
    </source>
</evidence>
<dbReference type="Gene3D" id="1.10.8.270">
    <property type="entry name" value="putative rabgap domain of human tbc1 domain family member 14 like domains"/>
    <property type="match status" value="1"/>
</dbReference>
<dbReference type="Gene3D" id="1.10.510.10">
    <property type="entry name" value="Transferase(Phosphotransferase) domain 1"/>
    <property type="match status" value="1"/>
</dbReference>
<dbReference type="EMBL" id="KB097106">
    <property type="protein sequence ID" value="ESN99565.1"/>
    <property type="molecule type" value="Genomic_DNA"/>
</dbReference>
<dbReference type="GO" id="GO:0005096">
    <property type="term" value="F:GTPase activator activity"/>
    <property type="evidence" value="ECO:0000318"/>
    <property type="project" value="GO_Central"/>
</dbReference>
<evidence type="ECO:0000259" key="3">
    <source>
        <dbReference type="PROSITE" id="PS50011"/>
    </source>
</evidence>
<dbReference type="InterPro" id="IPR050302">
    <property type="entry name" value="Rab_GAP_TBC_domain"/>
</dbReference>
<evidence type="ECO:0000259" key="4">
    <source>
        <dbReference type="PROSITE" id="PS50086"/>
    </source>
</evidence>
<reference evidence="7" key="1">
    <citation type="submission" date="2012-12" db="EMBL/GenBank/DDBJ databases">
        <authorList>
            <person name="Hellsten U."/>
            <person name="Grimwood J."/>
            <person name="Chapman J.A."/>
            <person name="Shapiro H."/>
            <person name="Aerts A."/>
            <person name="Otillar R.P."/>
            <person name="Terry A.Y."/>
            <person name="Boore J.L."/>
            <person name="Simakov O."/>
            <person name="Marletaz F."/>
            <person name="Cho S.-J."/>
            <person name="Edsinger-Gonzales E."/>
            <person name="Havlak P."/>
            <person name="Kuo D.-H."/>
            <person name="Larsson T."/>
            <person name="Lv J."/>
            <person name="Arendt D."/>
            <person name="Savage R."/>
            <person name="Osoegawa K."/>
            <person name="de Jong P."/>
            <person name="Lindberg D.R."/>
            <person name="Seaver E.C."/>
            <person name="Weisblat D.A."/>
            <person name="Putnam N.H."/>
            <person name="Grigoriev I.V."/>
            <person name="Rokhsar D.S."/>
        </authorList>
    </citation>
    <scope>NUCLEOTIDE SEQUENCE</scope>
</reference>
<protein>
    <recommendedName>
        <fullName evidence="8">Protein kinase domain-containing protein</fullName>
    </recommendedName>
</protein>
<dbReference type="PROSITE" id="PS50011">
    <property type="entry name" value="PROTEIN_KINASE_DOM"/>
    <property type="match status" value="1"/>
</dbReference>
<dbReference type="Pfam" id="PF00069">
    <property type="entry name" value="Pkinase"/>
    <property type="match status" value="1"/>
</dbReference>
<dbReference type="EnsemblMetazoa" id="HelroT113661">
    <property type="protein sequence ID" value="HelroP113661"/>
    <property type="gene ID" value="HelroG113661"/>
</dbReference>
<dbReference type="eggNOG" id="KOG1093">
    <property type="taxonomic scope" value="Eukaryota"/>
</dbReference>
<dbReference type="AlphaFoldDB" id="T1EFU8"/>
<dbReference type="PANTHER" id="PTHR47219:SF9">
    <property type="entry name" value="GTPASE ACTIVATING PROTEIN AND CENTROSOME-ASSOCIATED, ISOFORM B"/>
    <property type="match status" value="1"/>
</dbReference>
<dbReference type="PANTHER" id="PTHR47219">
    <property type="entry name" value="RAB GTPASE-ACTIVATING PROTEIN 1-LIKE"/>
    <property type="match status" value="1"/>
</dbReference>
<proteinExistence type="predicted"/>
<dbReference type="FunFam" id="1.10.8.270:FF:000012">
    <property type="entry name" value="TBC domain-containing protein kinase-like protein-like"/>
    <property type="match status" value="1"/>
</dbReference>
<dbReference type="RefSeq" id="XP_009022330.1">
    <property type="nucleotide sequence ID" value="XM_009024082.1"/>
</dbReference>
<keyword evidence="2" id="KW-0812">Transmembrane</keyword>
<dbReference type="GeneID" id="20195450"/>
<feature type="domain" description="Rab-GAP TBC" evidence="4">
    <location>
        <begin position="471"/>
        <end position="656"/>
    </location>
</feature>
<dbReference type="SUPFAM" id="SSF47923">
    <property type="entry name" value="Ypt/Rab-GAP domain of gyp1p"/>
    <property type="match status" value="2"/>
</dbReference>
<keyword evidence="2" id="KW-0472">Membrane</keyword>
<dbReference type="FunFam" id="1.10.472.80:FF:000015">
    <property type="entry name" value="TBC domain-containing protein kinase-like protein"/>
    <property type="match status" value="1"/>
</dbReference>